<evidence type="ECO:0000256" key="1">
    <source>
        <dbReference type="ARBA" id="ARBA00007387"/>
    </source>
</evidence>
<comment type="subcellular location">
    <subcellularLocation>
        <location evidence="6">Nucleus outer membrane</location>
        <topology evidence="6">Single-pass membrane protein</topology>
    </subcellularLocation>
</comment>
<accession>A0A2J6Q227</accession>
<dbReference type="AlphaFoldDB" id="A0A2J6Q227"/>
<evidence type="ECO:0000313" key="8">
    <source>
        <dbReference type="Proteomes" id="UP000235672"/>
    </source>
</evidence>
<gene>
    <name evidence="7" type="ORF">NA56DRAFT_178206</name>
</gene>
<dbReference type="GO" id="GO:0005640">
    <property type="term" value="C:nuclear outer membrane"/>
    <property type="evidence" value="ECO:0007669"/>
    <property type="project" value="UniProtKB-SubCell"/>
</dbReference>
<dbReference type="InterPro" id="IPR008547">
    <property type="entry name" value="DUF829_TMEM53"/>
</dbReference>
<keyword evidence="8" id="KW-1185">Reference proteome</keyword>
<keyword evidence="4" id="KW-0472">Membrane</keyword>
<name>A0A2J6Q227_9HELO</name>
<evidence type="ECO:0008006" key="9">
    <source>
        <dbReference type="Google" id="ProtNLM"/>
    </source>
</evidence>
<dbReference type="InterPro" id="IPR029058">
    <property type="entry name" value="AB_hydrolase_fold"/>
</dbReference>
<dbReference type="PANTHER" id="PTHR12265:SF30">
    <property type="entry name" value="TRANSMEMBRANE PROTEIN 53"/>
    <property type="match status" value="1"/>
</dbReference>
<dbReference type="Pfam" id="PF05705">
    <property type="entry name" value="DUF829"/>
    <property type="match status" value="1"/>
</dbReference>
<evidence type="ECO:0000313" key="7">
    <source>
        <dbReference type="EMBL" id="PMD20331.1"/>
    </source>
</evidence>
<reference evidence="7 8" key="1">
    <citation type="submission" date="2016-05" db="EMBL/GenBank/DDBJ databases">
        <title>A degradative enzymes factory behind the ericoid mycorrhizal symbiosis.</title>
        <authorList>
            <consortium name="DOE Joint Genome Institute"/>
            <person name="Martino E."/>
            <person name="Morin E."/>
            <person name="Grelet G."/>
            <person name="Kuo A."/>
            <person name="Kohler A."/>
            <person name="Daghino S."/>
            <person name="Barry K."/>
            <person name="Choi C."/>
            <person name="Cichocki N."/>
            <person name="Clum A."/>
            <person name="Copeland A."/>
            <person name="Hainaut M."/>
            <person name="Haridas S."/>
            <person name="Labutti K."/>
            <person name="Lindquist E."/>
            <person name="Lipzen A."/>
            <person name="Khouja H.-R."/>
            <person name="Murat C."/>
            <person name="Ohm R."/>
            <person name="Olson A."/>
            <person name="Spatafora J."/>
            <person name="Veneault-Fourrey C."/>
            <person name="Henrissat B."/>
            <person name="Grigoriev I."/>
            <person name="Martin F."/>
            <person name="Perotto S."/>
        </authorList>
    </citation>
    <scope>NUCLEOTIDE SEQUENCE [LARGE SCALE GENOMIC DNA]</scope>
    <source>
        <strain evidence="7 8">UAMH 7357</strain>
    </source>
</reference>
<sequence>MSQFKVPPGLEHFSRLNPSIWYHQPASRAPSSNPDFVLLLGWMDAQPKHIAKYAAAYEKLFPSASILAITTTSYDAALATNSANTKRITPALEVLYSQPPNTKLLLHLFSNGGGFTGMLLARCYKKKTGKTFPVTATVFDSMPGHIRLQAQVRAFTVALPKNIILQAIVTFILYVTYPFFKLRYLLTGTVDVVEQMRLALNDKKLFDLNAPRVYIYSLADDMIEPGDVEEHADEAERLGYTVAREKFLTSGHVSHMIQDPKGYWSLVQTLWEMAS</sequence>
<evidence type="ECO:0000256" key="4">
    <source>
        <dbReference type="ARBA" id="ARBA00023136"/>
    </source>
</evidence>
<keyword evidence="2" id="KW-0812">Transmembrane</keyword>
<evidence type="ECO:0000256" key="2">
    <source>
        <dbReference type="ARBA" id="ARBA00022692"/>
    </source>
</evidence>
<dbReference type="OrthoDB" id="77878at2759"/>
<dbReference type="Proteomes" id="UP000235672">
    <property type="component" value="Unassembled WGS sequence"/>
</dbReference>
<protein>
    <recommendedName>
        <fullName evidence="9">DUF829-domain-containing protein</fullName>
    </recommendedName>
</protein>
<evidence type="ECO:0000256" key="6">
    <source>
        <dbReference type="ARBA" id="ARBA00034303"/>
    </source>
</evidence>
<dbReference type="PANTHER" id="PTHR12265">
    <property type="entry name" value="TRANSMEMBRANE PROTEIN 53"/>
    <property type="match status" value="1"/>
</dbReference>
<dbReference type="EMBL" id="KZ613485">
    <property type="protein sequence ID" value="PMD20331.1"/>
    <property type="molecule type" value="Genomic_DNA"/>
</dbReference>
<proteinExistence type="inferred from homology"/>
<keyword evidence="3" id="KW-1133">Transmembrane helix</keyword>
<evidence type="ECO:0000256" key="5">
    <source>
        <dbReference type="ARBA" id="ARBA00023242"/>
    </source>
</evidence>
<comment type="similarity">
    <text evidence="1">Belongs to the TMEM53 family.</text>
</comment>
<evidence type="ECO:0000256" key="3">
    <source>
        <dbReference type="ARBA" id="ARBA00022989"/>
    </source>
</evidence>
<dbReference type="SUPFAM" id="SSF53474">
    <property type="entry name" value="alpha/beta-Hydrolases"/>
    <property type="match status" value="1"/>
</dbReference>
<organism evidence="7 8">
    <name type="scientific">Hyaloscypha hepaticicola</name>
    <dbReference type="NCBI Taxonomy" id="2082293"/>
    <lineage>
        <taxon>Eukaryota</taxon>
        <taxon>Fungi</taxon>
        <taxon>Dikarya</taxon>
        <taxon>Ascomycota</taxon>
        <taxon>Pezizomycotina</taxon>
        <taxon>Leotiomycetes</taxon>
        <taxon>Helotiales</taxon>
        <taxon>Hyaloscyphaceae</taxon>
        <taxon>Hyaloscypha</taxon>
    </lineage>
</organism>
<keyword evidence="5" id="KW-0539">Nucleus</keyword>